<protein>
    <submittedName>
        <fullName evidence="4">TerD family protein</fullName>
    </submittedName>
    <submittedName>
        <fullName evidence="3">TerD family tellurium resistance protein</fullName>
    </submittedName>
</protein>
<organism evidence="3 5">
    <name type="scientific">Clostridium septicum</name>
    <dbReference type="NCBI Taxonomy" id="1504"/>
    <lineage>
        <taxon>Bacteria</taxon>
        <taxon>Bacillati</taxon>
        <taxon>Bacillota</taxon>
        <taxon>Clostridia</taxon>
        <taxon>Eubacteriales</taxon>
        <taxon>Clostridiaceae</taxon>
        <taxon>Clostridium</taxon>
    </lineage>
</organism>
<dbReference type="RefSeq" id="WP_120140614.1">
    <property type="nucleotide sequence ID" value="NZ_CP023671.1"/>
</dbReference>
<dbReference type="EMBL" id="CP099799">
    <property type="protein sequence ID" value="USS00500.1"/>
    <property type="molecule type" value="Genomic_DNA"/>
</dbReference>
<dbReference type="InterPro" id="IPR003325">
    <property type="entry name" value="TerD"/>
</dbReference>
<dbReference type="Proteomes" id="UP001055437">
    <property type="component" value="Chromosome"/>
</dbReference>
<comment type="similarity">
    <text evidence="1">Belongs to the CAPAB/TerDEXZ family.</text>
</comment>
<dbReference type="Proteomes" id="UP000280586">
    <property type="component" value="Chromosome"/>
</dbReference>
<dbReference type="KEGG" id="csep:CP523_05330"/>
<dbReference type="PANTHER" id="PTHR32097:SF4">
    <property type="entry name" value="GENERAL STRESS PROTEIN 16U"/>
    <property type="match status" value="1"/>
</dbReference>
<evidence type="ECO:0000313" key="5">
    <source>
        <dbReference type="Proteomes" id="UP000280586"/>
    </source>
</evidence>
<accession>A0A9N7JKX1</accession>
<reference evidence="3 5" key="1">
    <citation type="submission" date="2017-09" db="EMBL/GenBank/DDBJ databases">
        <authorList>
            <person name="Thomas P."/>
            <person name="Seyboldt C."/>
        </authorList>
    </citation>
    <scope>NUCLEOTIDE SEQUENCE [LARGE SCALE GENOMIC DNA]</scope>
    <source>
        <strain evidence="3 5">DSM 7534</strain>
    </source>
</reference>
<proteinExistence type="inferred from homology"/>
<dbReference type="GeneID" id="303560102"/>
<evidence type="ECO:0000313" key="4">
    <source>
        <dbReference type="EMBL" id="USS00500.1"/>
    </source>
</evidence>
<evidence type="ECO:0000256" key="1">
    <source>
        <dbReference type="ARBA" id="ARBA00008775"/>
    </source>
</evidence>
<dbReference type="CDD" id="cd06974">
    <property type="entry name" value="TerD_like"/>
    <property type="match status" value="1"/>
</dbReference>
<evidence type="ECO:0000313" key="3">
    <source>
        <dbReference type="EMBL" id="AYE33939.1"/>
    </source>
</evidence>
<dbReference type="PANTHER" id="PTHR32097">
    <property type="entry name" value="CAMP-BINDING PROTEIN 1-RELATED"/>
    <property type="match status" value="1"/>
</dbReference>
<evidence type="ECO:0000313" key="6">
    <source>
        <dbReference type="Proteomes" id="UP001055437"/>
    </source>
</evidence>
<evidence type="ECO:0000259" key="2">
    <source>
        <dbReference type="Pfam" id="PF02342"/>
    </source>
</evidence>
<feature type="domain" description="TerD" evidence="2">
    <location>
        <begin position="28"/>
        <end position="210"/>
    </location>
</feature>
<gene>
    <name evidence="3" type="ORF">CP523_05330</name>
    <name evidence="4" type="ORF">NH397_13580</name>
</gene>
<keyword evidence="6" id="KW-1185">Reference proteome</keyword>
<sequence>MAINLGSGFENLLNNQTQNTQQSGGITLDLKKNDILDLTKRNPGLKHVMLGAGWDISTNGSDFDLDIAAFLLDANNKFNTVSNIIFFNNKVGQGITLGEDNRTGAGDGDDETIQIDLGNINPSIMKIVFVVTIHNAMEKRQTFGMINNSYIRLVDKDQNGKELCRFNLKENGSTATSVIFAELNRDGSEWQFKAVGEGKIADLNGILALYQ</sequence>
<dbReference type="Pfam" id="PF02342">
    <property type="entry name" value="TerD"/>
    <property type="match status" value="1"/>
</dbReference>
<dbReference type="EMBL" id="CP023671">
    <property type="protein sequence ID" value="AYE33939.1"/>
    <property type="molecule type" value="Genomic_DNA"/>
</dbReference>
<dbReference type="AlphaFoldDB" id="A0A9N7JKX1"/>
<dbReference type="Gene3D" id="2.60.60.30">
    <property type="entry name" value="sav2460 like domains"/>
    <property type="match status" value="1"/>
</dbReference>
<dbReference type="InterPro" id="IPR051324">
    <property type="entry name" value="Stress/Tellurium_Resist"/>
</dbReference>
<name>A0A9N7JKX1_CLOSE</name>
<reference evidence="4" key="2">
    <citation type="submission" date="2022-06" db="EMBL/GenBank/DDBJ databases">
        <authorList>
            <person name="Holder M.E."/>
            <person name="Ajami N.J."/>
            <person name="Petrosino J.F."/>
        </authorList>
    </citation>
    <scope>NUCLEOTIDE SEQUENCE</scope>
    <source>
        <strain evidence="4">RMA 8861</strain>
    </source>
</reference>